<protein>
    <submittedName>
        <fullName evidence="1">Uncharacterized protein</fullName>
    </submittedName>
</protein>
<accession>A0A7S0CJJ4</accession>
<dbReference type="AlphaFoldDB" id="A0A7S0CJJ4"/>
<reference evidence="1" key="1">
    <citation type="submission" date="2021-01" db="EMBL/GenBank/DDBJ databases">
        <authorList>
            <person name="Corre E."/>
            <person name="Pelletier E."/>
            <person name="Niang G."/>
            <person name="Scheremetjew M."/>
            <person name="Finn R."/>
            <person name="Kale V."/>
            <person name="Holt S."/>
            <person name="Cochrane G."/>
            <person name="Meng A."/>
            <person name="Brown T."/>
            <person name="Cohen L."/>
        </authorList>
    </citation>
    <scope>NUCLEOTIDE SEQUENCE</scope>
    <source>
        <strain evidence="1">CCAP1064/1</strain>
    </source>
</reference>
<dbReference type="EMBL" id="HBEL01046994">
    <property type="protein sequence ID" value="CAD8425649.1"/>
    <property type="molecule type" value="Transcribed_RNA"/>
</dbReference>
<gene>
    <name evidence="1" type="ORF">PINE0816_LOCUS21809</name>
</gene>
<evidence type="ECO:0000313" key="1">
    <source>
        <dbReference type="EMBL" id="CAD8425649.1"/>
    </source>
</evidence>
<organism evidence="1">
    <name type="scientific">Proboscia inermis</name>
    <dbReference type="NCBI Taxonomy" id="420281"/>
    <lineage>
        <taxon>Eukaryota</taxon>
        <taxon>Sar</taxon>
        <taxon>Stramenopiles</taxon>
        <taxon>Ochrophyta</taxon>
        <taxon>Bacillariophyta</taxon>
        <taxon>Coscinodiscophyceae</taxon>
        <taxon>Rhizosoleniophycidae</taxon>
        <taxon>Rhizosoleniales</taxon>
        <taxon>Rhizosoleniaceae</taxon>
        <taxon>Proboscia</taxon>
    </lineage>
</organism>
<proteinExistence type="predicted"/>
<name>A0A7S0CJJ4_9STRA</name>
<sequence length="102" mass="11869">MNVTLLQFMEEAACSRDAYRTNLVVGGRVYKLGKSFCRNVTTKFNCFFLLPFNDELQSFFRSELQHLCVSDLCNVFGLSATRRELQQQRNILVNECDAFKRL</sequence>